<feature type="compositionally biased region" description="Acidic residues" evidence="2">
    <location>
        <begin position="69"/>
        <end position="78"/>
    </location>
</feature>
<keyword evidence="4" id="KW-1185">Reference proteome</keyword>
<comment type="caution">
    <text evidence="3">The sequence shown here is derived from an EMBL/GenBank/DDBJ whole genome shotgun (WGS) entry which is preliminary data.</text>
</comment>
<evidence type="ECO:0000313" key="4">
    <source>
        <dbReference type="Proteomes" id="UP001519332"/>
    </source>
</evidence>
<protein>
    <submittedName>
        <fullName evidence="3">Alkaline shock family protein YloU</fullName>
    </submittedName>
</protein>
<organism evidence="3 4">
    <name type="scientific">Kibdelosporangium banguiense</name>
    <dbReference type="NCBI Taxonomy" id="1365924"/>
    <lineage>
        <taxon>Bacteria</taxon>
        <taxon>Bacillati</taxon>
        <taxon>Actinomycetota</taxon>
        <taxon>Actinomycetes</taxon>
        <taxon>Pseudonocardiales</taxon>
        <taxon>Pseudonocardiaceae</taxon>
        <taxon>Kibdelosporangium</taxon>
    </lineage>
</organism>
<dbReference type="Pfam" id="PF03780">
    <property type="entry name" value="Asp23"/>
    <property type="match status" value="1"/>
</dbReference>
<accession>A0ABS4TS30</accession>
<dbReference type="EMBL" id="JAGINW010000001">
    <property type="protein sequence ID" value="MBP2327202.1"/>
    <property type="molecule type" value="Genomic_DNA"/>
</dbReference>
<feature type="compositionally biased region" description="Low complexity" evidence="2">
    <location>
        <begin position="50"/>
        <end position="68"/>
    </location>
</feature>
<sequence length="185" mass="18961">MAPSGQADEDEPLAEAAIETTAEESGEAATDEDLTPQAATEVDDQHGDSAENVEPVPAEAEDTPVTTETDADDVEETEPVTAETRPAAGSRGNVTVGDGVVVKVVTIVAGKIEGVHSLDDGGISVEVDDDVATIKVSLVIEYGHAIKAVAEQIRIGVIEAVEQFLGLDVAAVDVHVSDIQPPAAA</sequence>
<evidence type="ECO:0000256" key="2">
    <source>
        <dbReference type="SAM" id="MobiDB-lite"/>
    </source>
</evidence>
<dbReference type="RefSeq" id="WP_209644179.1">
    <property type="nucleotide sequence ID" value="NZ_JAGINW010000001.1"/>
</dbReference>
<feature type="region of interest" description="Disordered" evidence="2">
    <location>
        <begin position="1"/>
        <end position="91"/>
    </location>
</feature>
<dbReference type="PANTHER" id="PTHR34297:SF2">
    <property type="entry name" value="ASP23_GLS24 FAMILY ENVELOPE STRESS RESPONSE PROTEIN"/>
    <property type="match status" value="1"/>
</dbReference>
<dbReference type="InterPro" id="IPR005531">
    <property type="entry name" value="Asp23"/>
</dbReference>
<reference evidence="3 4" key="1">
    <citation type="submission" date="2021-03" db="EMBL/GenBank/DDBJ databases">
        <title>Sequencing the genomes of 1000 actinobacteria strains.</title>
        <authorList>
            <person name="Klenk H.-P."/>
        </authorList>
    </citation>
    <scope>NUCLEOTIDE SEQUENCE [LARGE SCALE GENOMIC DNA]</scope>
    <source>
        <strain evidence="3 4">DSM 46670</strain>
    </source>
</reference>
<feature type="compositionally biased region" description="Acidic residues" evidence="2">
    <location>
        <begin position="21"/>
        <end position="34"/>
    </location>
</feature>
<proteinExistence type="inferred from homology"/>
<evidence type="ECO:0000256" key="1">
    <source>
        <dbReference type="ARBA" id="ARBA00005721"/>
    </source>
</evidence>
<dbReference type="Proteomes" id="UP001519332">
    <property type="component" value="Unassembled WGS sequence"/>
</dbReference>
<comment type="similarity">
    <text evidence="1">Belongs to the asp23 family.</text>
</comment>
<dbReference type="PANTHER" id="PTHR34297">
    <property type="entry name" value="HYPOTHETICAL CYTOSOLIC PROTEIN-RELATED"/>
    <property type="match status" value="1"/>
</dbReference>
<gene>
    <name evidence="3" type="ORF">JOF56_007587</name>
</gene>
<evidence type="ECO:0000313" key="3">
    <source>
        <dbReference type="EMBL" id="MBP2327202.1"/>
    </source>
</evidence>
<name>A0ABS4TS30_9PSEU</name>